<dbReference type="Gene3D" id="1.10.260.40">
    <property type="entry name" value="lambda repressor-like DNA-binding domains"/>
    <property type="match status" value="1"/>
</dbReference>
<proteinExistence type="predicted"/>
<evidence type="ECO:0000259" key="4">
    <source>
        <dbReference type="PROSITE" id="PS50943"/>
    </source>
</evidence>
<keyword evidence="3" id="KW-0804">Transcription</keyword>
<keyword evidence="2" id="KW-0238">DNA-binding</keyword>
<dbReference type="SMART" id="SM00530">
    <property type="entry name" value="HTH_XRE"/>
    <property type="match status" value="1"/>
</dbReference>
<gene>
    <name evidence="5" type="ORF">PQO03_17045</name>
</gene>
<dbReference type="CDD" id="cd00093">
    <property type="entry name" value="HTH_XRE"/>
    <property type="match status" value="1"/>
</dbReference>
<feature type="domain" description="HTH cro/C1-type" evidence="4">
    <location>
        <begin position="12"/>
        <end position="66"/>
    </location>
</feature>
<dbReference type="Pfam" id="PF01381">
    <property type="entry name" value="HTH_3"/>
    <property type="match status" value="1"/>
</dbReference>
<sequence>MTDINKIVSDNIRKFRLEKKITQEGLALESGLHRAYIGQVERNEKNIGLSNLQIIAKTLKVDLKDFLDEN</sequence>
<dbReference type="InterPro" id="IPR001387">
    <property type="entry name" value="Cro/C1-type_HTH"/>
</dbReference>
<name>A0ABY7VTK4_9BACT</name>
<dbReference type="EMBL" id="CP117812">
    <property type="protein sequence ID" value="WDE97535.1"/>
    <property type="molecule type" value="Genomic_DNA"/>
</dbReference>
<dbReference type="RefSeq" id="WP_274151987.1">
    <property type="nucleotide sequence ID" value="NZ_CP117812.1"/>
</dbReference>
<evidence type="ECO:0000313" key="5">
    <source>
        <dbReference type="EMBL" id="WDE97535.1"/>
    </source>
</evidence>
<dbReference type="SUPFAM" id="SSF47413">
    <property type="entry name" value="lambda repressor-like DNA-binding domains"/>
    <property type="match status" value="1"/>
</dbReference>
<keyword evidence="1" id="KW-0805">Transcription regulation</keyword>
<dbReference type="PROSITE" id="PS50943">
    <property type="entry name" value="HTH_CROC1"/>
    <property type="match status" value="1"/>
</dbReference>
<organism evidence="5 6">
    <name type="scientific">Lentisphaera profundi</name>
    <dbReference type="NCBI Taxonomy" id="1658616"/>
    <lineage>
        <taxon>Bacteria</taxon>
        <taxon>Pseudomonadati</taxon>
        <taxon>Lentisphaerota</taxon>
        <taxon>Lentisphaeria</taxon>
        <taxon>Lentisphaerales</taxon>
        <taxon>Lentisphaeraceae</taxon>
        <taxon>Lentisphaera</taxon>
    </lineage>
</organism>
<reference evidence="5 6" key="1">
    <citation type="submission" date="2023-02" db="EMBL/GenBank/DDBJ databases">
        <title>Genome sequence of Lentisphaera profundi SAORIC-696.</title>
        <authorList>
            <person name="Kim e."/>
            <person name="Cho J.-C."/>
            <person name="Choi A."/>
            <person name="Kang I."/>
        </authorList>
    </citation>
    <scope>NUCLEOTIDE SEQUENCE [LARGE SCALE GENOMIC DNA]</scope>
    <source>
        <strain evidence="5 6">SAORIC-696</strain>
    </source>
</reference>
<dbReference type="InterPro" id="IPR050807">
    <property type="entry name" value="TransReg_Diox_bact_type"/>
</dbReference>
<evidence type="ECO:0000256" key="3">
    <source>
        <dbReference type="ARBA" id="ARBA00023163"/>
    </source>
</evidence>
<protein>
    <submittedName>
        <fullName evidence="5">Helix-turn-helix transcriptional regulator</fullName>
    </submittedName>
</protein>
<evidence type="ECO:0000256" key="1">
    <source>
        <dbReference type="ARBA" id="ARBA00023015"/>
    </source>
</evidence>
<keyword evidence="6" id="KW-1185">Reference proteome</keyword>
<accession>A0ABY7VTK4</accession>
<evidence type="ECO:0000256" key="2">
    <source>
        <dbReference type="ARBA" id="ARBA00023125"/>
    </source>
</evidence>
<dbReference type="PANTHER" id="PTHR46797:SF23">
    <property type="entry name" value="HTH-TYPE TRANSCRIPTIONAL REGULATOR SUTR"/>
    <property type="match status" value="1"/>
</dbReference>
<evidence type="ECO:0000313" key="6">
    <source>
        <dbReference type="Proteomes" id="UP001214250"/>
    </source>
</evidence>
<dbReference type="PANTHER" id="PTHR46797">
    <property type="entry name" value="HTH-TYPE TRANSCRIPTIONAL REGULATOR"/>
    <property type="match status" value="1"/>
</dbReference>
<dbReference type="Proteomes" id="UP001214250">
    <property type="component" value="Chromosome 2"/>
</dbReference>
<dbReference type="InterPro" id="IPR010982">
    <property type="entry name" value="Lambda_DNA-bd_dom_sf"/>
</dbReference>